<dbReference type="PANTHER" id="PTHR42894:SF1">
    <property type="entry name" value="N-(5'-PHOSPHORIBOSYL)ANTHRANILATE ISOMERASE"/>
    <property type="match status" value="1"/>
</dbReference>
<dbReference type="AlphaFoldDB" id="A0A9X2F5F2"/>
<dbReference type="PANTHER" id="PTHR42894">
    <property type="entry name" value="N-(5'-PHOSPHORIBOSYL)ANTHRANILATE ISOMERASE"/>
    <property type="match status" value="1"/>
</dbReference>
<dbReference type="InterPro" id="IPR001240">
    <property type="entry name" value="PRAI_dom"/>
</dbReference>
<evidence type="ECO:0000256" key="6">
    <source>
        <dbReference type="ARBA" id="ARBA00022822"/>
    </source>
</evidence>
<dbReference type="EC" id="5.3.1.24" evidence="3 9"/>
<evidence type="ECO:0000256" key="4">
    <source>
        <dbReference type="ARBA" id="ARBA00022272"/>
    </source>
</evidence>
<dbReference type="EMBL" id="JAMXLR010000004">
    <property type="protein sequence ID" value="MCO6042510.1"/>
    <property type="molecule type" value="Genomic_DNA"/>
</dbReference>
<dbReference type="HAMAP" id="MF_00135">
    <property type="entry name" value="PRAI"/>
    <property type="match status" value="1"/>
</dbReference>
<keyword evidence="12" id="KW-1185">Reference proteome</keyword>
<evidence type="ECO:0000256" key="7">
    <source>
        <dbReference type="ARBA" id="ARBA00023141"/>
    </source>
</evidence>
<dbReference type="GO" id="GO:0000162">
    <property type="term" value="P:L-tryptophan biosynthetic process"/>
    <property type="evidence" value="ECO:0007669"/>
    <property type="project" value="UniProtKB-UniRule"/>
</dbReference>
<evidence type="ECO:0000256" key="9">
    <source>
        <dbReference type="HAMAP-Rule" id="MF_00135"/>
    </source>
</evidence>
<evidence type="ECO:0000256" key="5">
    <source>
        <dbReference type="ARBA" id="ARBA00022605"/>
    </source>
</evidence>
<dbReference type="CDD" id="cd00405">
    <property type="entry name" value="PRAI"/>
    <property type="match status" value="1"/>
</dbReference>
<evidence type="ECO:0000313" key="12">
    <source>
        <dbReference type="Proteomes" id="UP001155241"/>
    </source>
</evidence>
<keyword evidence="5 9" id="KW-0028">Amino-acid biosynthesis</keyword>
<comment type="pathway">
    <text evidence="2 9">Amino-acid biosynthesis; L-tryptophan biosynthesis; L-tryptophan from chorismate: step 3/5.</text>
</comment>
<keyword evidence="7 9" id="KW-0057">Aromatic amino acid biosynthesis</keyword>
<dbReference type="SUPFAM" id="SSF51366">
    <property type="entry name" value="Ribulose-phoshate binding barrel"/>
    <property type="match status" value="1"/>
</dbReference>
<comment type="catalytic activity">
    <reaction evidence="1 9">
        <text>N-(5-phospho-beta-D-ribosyl)anthranilate = 1-(2-carboxyphenylamino)-1-deoxy-D-ribulose 5-phosphate</text>
        <dbReference type="Rhea" id="RHEA:21540"/>
        <dbReference type="ChEBI" id="CHEBI:18277"/>
        <dbReference type="ChEBI" id="CHEBI:58613"/>
        <dbReference type="EC" id="5.3.1.24"/>
    </reaction>
</comment>
<comment type="caution">
    <text evidence="11">The sequence shown here is derived from an EMBL/GenBank/DDBJ whole genome shotgun (WGS) entry which is preliminary data.</text>
</comment>
<accession>A0A9X2F5F2</accession>
<evidence type="ECO:0000256" key="1">
    <source>
        <dbReference type="ARBA" id="ARBA00001164"/>
    </source>
</evidence>
<keyword evidence="6 9" id="KW-0822">Tryptophan biosynthesis</keyword>
<evidence type="ECO:0000313" key="11">
    <source>
        <dbReference type="EMBL" id="MCO6042510.1"/>
    </source>
</evidence>
<comment type="similarity">
    <text evidence="9">Belongs to the TrpF family.</text>
</comment>
<sequence>MPAPPFRIKVCGITRKADAQAVFAAGADAIGLNFYTKSPRYLKGSVVDLLELGGIHRSLYRPFGAVGLFVNASVNEILSHIELAKIDMIQLHGDEPPEFLAELPDLPIIRARRMDDRGVAAIAEDLEACRAAGRVPDAVLVDAFTPGRYGGTGETVSWAGLADHPRWLGEVPLILAGGLTPDNVAEAIRMVRPSGVDVASGVESAPGVKDIVKVRDFVAAATAAFESL</sequence>
<evidence type="ECO:0000256" key="2">
    <source>
        <dbReference type="ARBA" id="ARBA00004664"/>
    </source>
</evidence>
<dbReference type="GO" id="GO:0004640">
    <property type="term" value="F:phosphoribosylanthranilate isomerase activity"/>
    <property type="evidence" value="ECO:0007669"/>
    <property type="project" value="UniProtKB-UniRule"/>
</dbReference>
<proteinExistence type="inferred from homology"/>
<dbReference type="Proteomes" id="UP001155241">
    <property type="component" value="Unassembled WGS sequence"/>
</dbReference>
<dbReference type="RefSeq" id="WP_252850612.1">
    <property type="nucleotide sequence ID" value="NZ_JAMXLR010000004.1"/>
</dbReference>
<keyword evidence="8 9" id="KW-0413">Isomerase</keyword>
<evidence type="ECO:0000256" key="3">
    <source>
        <dbReference type="ARBA" id="ARBA00012572"/>
    </source>
</evidence>
<name>A0A9X2F5F2_9BACT</name>
<evidence type="ECO:0000259" key="10">
    <source>
        <dbReference type="Pfam" id="PF00697"/>
    </source>
</evidence>
<feature type="domain" description="N-(5'phosphoribosyl) anthranilate isomerase (PRAI)" evidence="10">
    <location>
        <begin position="9"/>
        <end position="219"/>
    </location>
</feature>
<evidence type="ECO:0000256" key="8">
    <source>
        <dbReference type="ARBA" id="ARBA00023235"/>
    </source>
</evidence>
<protein>
    <recommendedName>
        <fullName evidence="4 9">N-(5'-phosphoribosyl)anthranilate isomerase</fullName>
        <shortName evidence="9">PRAI</shortName>
        <ecNumber evidence="3 9">5.3.1.24</ecNumber>
    </recommendedName>
</protein>
<dbReference type="InterPro" id="IPR013785">
    <property type="entry name" value="Aldolase_TIM"/>
</dbReference>
<reference evidence="11" key="1">
    <citation type="submission" date="2022-06" db="EMBL/GenBank/DDBJ databases">
        <title>Aeoliella straminimaris, a novel planctomycete from sediments.</title>
        <authorList>
            <person name="Vitorino I.R."/>
            <person name="Lage O.M."/>
        </authorList>
    </citation>
    <scope>NUCLEOTIDE SEQUENCE</scope>
    <source>
        <strain evidence="11">ICT_H6.2</strain>
    </source>
</reference>
<organism evidence="11 12">
    <name type="scientific">Aeoliella straminimaris</name>
    <dbReference type="NCBI Taxonomy" id="2954799"/>
    <lineage>
        <taxon>Bacteria</taxon>
        <taxon>Pseudomonadati</taxon>
        <taxon>Planctomycetota</taxon>
        <taxon>Planctomycetia</taxon>
        <taxon>Pirellulales</taxon>
        <taxon>Lacipirellulaceae</taxon>
        <taxon>Aeoliella</taxon>
    </lineage>
</organism>
<dbReference type="Pfam" id="PF00697">
    <property type="entry name" value="PRAI"/>
    <property type="match status" value="1"/>
</dbReference>
<gene>
    <name evidence="9" type="primary">trpF</name>
    <name evidence="11" type="ORF">NG895_01185</name>
</gene>
<dbReference type="InterPro" id="IPR044643">
    <property type="entry name" value="TrpF_fam"/>
</dbReference>
<dbReference type="InterPro" id="IPR011060">
    <property type="entry name" value="RibuloseP-bd_barrel"/>
</dbReference>
<dbReference type="Gene3D" id="3.20.20.70">
    <property type="entry name" value="Aldolase class I"/>
    <property type="match status" value="1"/>
</dbReference>